<gene>
    <name evidence="2" type="ORF">J7S33_16425</name>
    <name evidence="1" type="ORF">JOE68_003192</name>
</gene>
<name>A0A8T8HSD2_9PSEU</name>
<evidence type="ECO:0008006" key="5">
    <source>
        <dbReference type="Google" id="ProtNLM"/>
    </source>
</evidence>
<reference evidence="2" key="2">
    <citation type="submission" date="2021-04" db="EMBL/GenBank/DDBJ databases">
        <title>Saccharothrix algeriensis WGS.</title>
        <authorList>
            <person name="Stuskova K."/>
            <person name="Hakalova E."/>
            <person name="Tebbal A.B."/>
            <person name="Eichmeier A."/>
        </authorList>
    </citation>
    <scope>NUCLEOTIDE SEQUENCE</scope>
    <source>
        <strain evidence="2">NRRL B-24137</strain>
    </source>
</reference>
<evidence type="ECO:0000313" key="1">
    <source>
        <dbReference type="EMBL" id="MBM7812327.1"/>
    </source>
</evidence>
<reference evidence="1 4" key="1">
    <citation type="submission" date="2021-01" db="EMBL/GenBank/DDBJ databases">
        <title>Sequencing the genomes of 1000 actinobacteria strains.</title>
        <authorList>
            <person name="Klenk H.-P."/>
        </authorList>
    </citation>
    <scope>NUCLEOTIDE SEQUENCE [LARGE SCALE GENOMIC DNA]</scope>
    <source>
        <strain evidence="1 4">DSM 44581</strain>
    </source>
</reference>
<organism evidence="2 3">
    <name type="scientific">Saccharothrix algeriensis</name>
    <dbReference type="NCBI Taxonomy" id="173560"/>
    <lineage>
        <taxon>Bacteria</taxon>
        <taxon>Bacillati</taxon>
        <taxon>Actinomycetota</taxon>
        <taxon>Actinomycetes</taxon>
        <taxon>Pseudonocardiales</taxon>
        <taxon>Pseudonocardiaceae</taxon>
        <taxon>Saccharothrix</taxon>
    </lineage>
</organism>
<evidence type="ECO:0000313" key="3">
    <source>
        <dbReference type="Proteomes" id="UP000671828"/>
    </source>
</evidence>
<dbReference type="RefSeq" id="WP_204843106.1">
    <property type="nucleotide sequence ID" value="NZ_JAFBCL010000001.1"/>
</dbReference>
<protein>
    <recommendedName>
        <fullName evidence="5">Restriction endonuclease</fullName>
    </recommendedName>
</protein>
<dbReference type="Proteomes" id="UP001195724">
    <property type="component" value="Unassembled WGS sequence"/>
</dbReference>
<evidence type="ECO:0000313" key="2">
    <source>
        <dbReference type="EMBL" id="QTR01100.1"/>
    </source>
</evidence>
<accession>A0A8T8HSD2</accession>
<dbReference type="Proteomes" id="UP000671828">
    <property type="component" value="Chromosome"/>
</dbReference>
<keyword evidence="4" id="KW-1185">Reference proteome</keyword>
<sequence>MSTAWSIFAACQRAVAGKIPTSRPANDKEFHFQNWVYDRIREAGHHSSSVGRNTYPDFSIDGTDEAYEVKGITVGSRERDFDSNSALPSGAHQGKQVFYVFGRYDNDRTGGTNPTVHDIAIVHGSFLNAGQGFVAANRSLRVLGSYGDILLRDRKMYAPYTPYKLLSGVKGECTLVLPASEAMPAGFVEVGHFDRVETDLIPVGYKADLKADTLVGEFEPNPSSGVVHSFVAYRTQESGSTTPVHLVTP</sequence>
<dbReference type="AlphaFoldDB" id="A0A8T8HSD2"/>
<proteinExistence type="predicted"/>
<dbReference type="EMBL" id="JAFBCL010000001">
    <property type="protein sequence ID" value="MBM7812327.1"/>
    <property type="molecule type" value="Genomic_DNA"/>
</dbReference>
<feature type="non-terminal residue" evidence="2">
    <location>
        <position position="249"/>
    </location>
</feature>
<dbReference type="EMBL" id="CP072788">
    <property type="protein sequence ID" value="QTR01100.1"/>
    <property type="molecule type" value="Genomic_DNA"/>
</dbReference>
<evidence type="ECO:0000313" key="4">
    <source>
        <dbReference type="Proteomes" id="UP001195724"/>
    </source>
</evidence>